<organism evidence="8 9">
    <name type="scientific">Paragonimus westermani</name>
    <dbReference type="NCBI Taxonomy" id="34504"/>
    <lineage>
        <taxon>Eukaryota</taxon>
        <taxon>Metazoa</taxon>
        <taxon>Spiralia</taxon>
        <taxon>Lophotrochozoa</taxon>
        <taxon>Platyhelminthes</taxon>
        <taxon>Trematoda</taxon>
        <taxon>Digenea</taxon>
        <taxon>Plagiorchiida</taxon>
        <taxon>Troglotremata</taxon>
        <taxon>Troglotrematidae</taxon>
        <taxon>Paragonimus</taxon>
    </lineage>
</organism>
<dbReference type="Gene3D" id="1.10.274.30">
    <property type="entry name" value="MRG domain"/>
    <property type="match status" value="1"/>
</dbReference>
<dbReference type="InterPro" id="IPR026541">
    <property type="entry name" value="MRG_dom"/>
</dbReference>
<dbReference type="OrthoDB" id="10044771at2759"/>
<evidence type="ECO:0008006" key="10">
    <source>
        <dbReference type="Google" id="ProtNLM"/>
    </source>
</evidence>
<dbReference type="InterPro" id="IPR055063">
    <property type="entry name" value="Rib_mS39_PPR"/>
</dbReference>
<protein>
    <recommendedName>
        <fullName evidence="10">Male-specific lethal 3</fullName>
    </recommendedName>
</protein>
<name>A0A8T0D8B2_9TREM</name>
<proteinExistence type="predicted"/>
<dbReference type="InterPro" id="IPR037387">
    <property type="entry name" value="PTCD3"/>
</dbReference>
<gene>
    <name evidence="8" type="ORF">P879_09104</name>
</gene>
<dbReference type="PANTHER" id="PTHR16276:SF1">
    <property type="entry name" value="SMALL RIBOSOMAL SUBUNIT PROTEIN MS39"/>
    <property type="match status" value="1"/>
</dbReference>
<dbReference type="GO" id="GO:0005739">
    <property type="term" value="C:mitochondrion"/>
    <property type="evidence" value="ECO:0007669"/>
    <property type="project" value="UniProtKB-SubCell"/>
</dbReference>
<dbReference type="Gene3D" id="1.25.40.10">
    <property type="entry name" value="Tetratricopeptide repeat domain"/>
    <property type="match status" value="1"/>
</dbReference>
<evidence type="ECO:0000259" key="6">
    <source>
        <dbReference type="Pfam" id="PF05712"/>
    </source>
</evidence>
<evidence type="ECO:0000259" key="7">
    <source>
        <dbReference type="Pfam" id="PF22732"/>
    </source>
</evidence>
<feature type="compositionally biased region" description="Polar residues" evidence="5">
    <location>
        <begin position="529"/>
        <end position="573"/>
    </location>
</feature>
<feature type="compositionally biased region" description="Polar residues" evidence="5">
    <location>
        <begin position="589"/>
        <end position="607"/>
    </location>
</feature>
<feature type="domain" description="MRG" evidence="6">
    <location>
        <begin position="211"/>
        <end position="388"/>
    </location>
</feature>
<keyword evidence="9" id="KW-1185">Reference proteome</keyword>
<dbReference type="InterPro" id="IPR038217">
    <property type="entry name" value="MRG_C_sf"/>
</dbReference>
<dbReference type="InterPro" id="IPR011990">
    <property type="entry name" value="TPR-like_helical_dom_sf"/>
</dbReference>
<feature type="compositionally biased region" description="Low complexity" evidence="5">
    <location>
        <begin position="418"/>
        <end position="430"/>
    </location>
</feature>
<keyword evidence="4" id="KW-0496">Mitochondrion</keyword>
<dbReference type="Proteomes" id="UP000699462">
    <property type="component" value="Unassembled WGS sequence"/>
</dbReference>
<evidence type="ECO:0000256" key="2">
    <source>
        <dbReference type="ARBA" id="ARBA00022737"/>
    </source>
</evidence>
<dbReference type="Pfam" id="PF22732">
    <property type="entry name" value="MSL3_chromo-like"/>
    <property type="match status" value="1"/>
</dbReference>
<dbReference type="PANTHER" id="PTHR16276">
    <property type="entry name" value="PENTATRICOPEPTIDE REPEAT DOMAIN-CONTAINING PROTEIN 3"/>
    <property type="match status" value="1"/>
</dbReference>
<dbReference type="GO" id="GO:0019843">
    <property type="term" value="F:rRNA binding"/>
    <property type="evidence" value="ECO:0007669"/>
    <property type="project" value="InterPro"/>
</dbReference>
<reference evidence="8 9" key="1">
    <citation type="submission" date="2019-07" db="EMBL/GenBank/DDBJ databases">
        <title>Annotation for the trematode Paragonimus westermani.</title>
        <authorList>
            <person name="Choi Y.-J."/>
        </authorList>
    </citation>
    <scope>NUCLEOTIDE SEQUENCE [LARGE SCALE GENOMIC DNA]</scope>
    <source>
        <strain evidence="8">180907_Pwestermani</strain>
    </source>
</reference>
<dbReference type="GO" id="GO:0032543">
    <property type="term" value="P:mitochondrial translation"/>
    <property type="evidence" value="ECO:0007669"/>
    <property type="project" value="InterPro"/>
</dbReference>
<keyword evidence="3" id="KW-0809">Transit peptide</keyword>
<feature type="domain" description="MSL3 chromodomain-like" evidence="7">
    <location>
        <begin position="6"/>
        <end position="78"/>
    </location>
</feature>
<dbReference type="InterPro" id="IPR016197">
    <property type="entry name" value="Chromo-like_dom_sf"/>
</dbReference>
<sequence length="1424" mass="160178">MAIHRFEVGQKLLCFEPDSSKAKVIYLAKVLKHVNKKSDVPYYAVHFQGWKCKWDREVPEHLLLENTEFNRMLKRRIDDIAHNVRCRLKRKQRIDQVLELAAASGESVNWDQIPGSRRQDPCRIRTCSQKTATTTSLNSSLPTKIDTERSEEFEAISLDEEDPVQSQYENLQVHHLFTAPVELSGKLRSVLNSHGLETASSGTGSWCSVLQLLQSYVDGFPYAHSVAVLTHLQVSCSERAARVLGPAYLRTDQNRILCADVCSSLRILFDTTLESGLHPVEQQTSGRLRTEFYNNGRAFSPTAHSPPTVQSVYRYTSPRYELLPDPEAEKAPNLPCLNCPAHDILRLFVNLPRILEGLSMTLCRRAIVSRHLAMFLDYLERTSTYWFTEMCPVEFETKLSVRNAIPIPSTGHIKSRLTTAQSTSETSSSTEPLVQINEPSHRTTRTNRRDILTSSSIPSLRGANPKASVSNENQAKTEEDSVQPTSPQSSHPNTSNSTPVRSAGSPPASSVSKHLRLFEARQCLHRQNLRSPQSVSSSELQIQPDVSNVHTNKSMRSSILSKTQTQPSRCSTRLTERPLTTEGRVLRPSFSSDQSGLTDRHSVSAQSDIHPPLKKYRDHTSVLRSLAACVQPCPDAPDFRLGGDPWLGSTFQSRTFLLARAKGRLAARLAARDYFPNDVVAIAKELPRMNRFLPLMTPNEVLKRMSDGAFTPTEAMERLILLLAPQHAWKLYHEMAPEEPWSAEMLHRLLDLLCATSCSPLSGTDLSCLPDADEVYFMDELAAFEKQLSDRLPTDKPTMTLEAPEVSGEGDAIDVVTDTADQQLNVTETSASTFHVRWSLGNHAEQLFNKEREILRTCAGYCSMIRGAAKHRNPERALQLAEEAWNTEAVGSRLDVTTYSLLLRSLHHLNEADLWPIARSIFDRMITFNCVPDMHVFSSFLYSLAESVISWTKRADSPSVIEAQMDNHVAIGLGLLDEIRLLGLEPSLGVMANLLRTIHFAHLPVQPGQTDRVSMRRPSCSASELVDGFVSELELRFKRVCPSRWDGWTSDDFSFFPIAMRIASIENNLTLAWKIDNLLVGTSDHRFFLSTSRHKRNYVVAYSLLVINPFWINRDNPLHVIQRVERLYRTYRDLIATTSKTASRIISVCEKILTTLSDKNASADQMEAKRLAYLCLCDMFSDLTDQFRFTSNLRAQKSILLLAQILAEHASQNPSLAVTTTMNVLTRLKLAAEKSVLDAARRAPASTMTDSSVKQAFKDSEFIRCLIQMNFPAVFQALHEPEHHLELTSSQHLMIRRLVNTLHEWFKYAVAQGAVSWSWAPVVIGFLWEQDDDLNDELVWDALLQLSTLPYTPECPLEDSRYQSLLNPVLNQLEQSISASASSVHLREKHRELLRVVRQALQEGASKIPLQPDSSSGSRVTVAG</sequence>
<dbReference type="Pfam" id="PF05712">
    <property type="entry name" value="MRG"/>
    <property type="match status" value="1"/>
</dbReference>
<keyword evidence="2" id="KW-0677">Repeat</keyword>
<evidence type="ECO:0000313" key="9">
    <source>
        <dbReference type="Proteomes" id="UP000699462"/>
    </source>
</evidence>
<evidence type="ECO:0000256" key="1">
    <source>
        <dbReference type="ARBA" id="ARBA00004173"/>
    </source>
</evidence>
<feature type="compositionally biased region" description="Polar residues" evidence="5">
    <location>
        <begin position="482"/>
        <end position="500"/>
    </location>
</feature>
<feature type="region of interest" description="Disordered" evidence="5">
    <location>
        <begin position="528"/>
        <end position="607"/>
    </location>
</feature>
<dbReference type="Gene3D" id="2.30.30.140">
    <property type="match status" value="1"/>
</dbReference>
<dbReference type="EMBL" id="JTDF01015984">
    <property type="protein sequence ID" value="KAF8562911.1"/>
    <property type="molecule type" value="Genomic_DNA"/>
</dbReference>
<evidence type="ECO:0000313" key="8">
    <source>
        <dbReference type="EMBL" id="KAF8562911.1"/>
    </source>
</evidence>
<feature type="region of interest" description="Disordered" evidence="5">
    <location>
        <begin position="412"/>
        <end position="512"/>
    </location>
</feature>
<accession>A0A8T0D8B2</accession>
<comment type="caution">
    <text evidence="8">The sequence shown here is derived from an EMBL/GenBank/DDBJ whole genome shotgun (WGS) entry which is preliminary data.</text>
</comment>
<dbReference type="GO" id="GO:0043024">
    <property type="term" value="F:ribosomal small subunit binding"/>
    <property type="evidence" value="ECO:0007669"/>
    <property type="project" value="InterPro"/>
</dbReference>
<evidence type="ECO:0000256" key="4">
    <source>
        <dbReference type="ARBA" id="ARBA00023128"/>
    </source>
</evidence>
<dbReference type="SUPFAM" id="SSF54160">
    <property type="entry name" value="Chromo domain-like"/>
    <property type="match status" value="1"/>
</dbReference>
<evidence type="ECO:0000256" key="5">
    <source>
        <dbReference type="SAM" id="MobiDB-lite"/>
    </source>
</evidence>
<comment type="subcellular location">
    <subcellularLocation>
        <location evidence="1">Mitochondrion</location>
    </subcellularLocation>
</comment>
<evidence type="ECO:0000256" key="3">
    <source>
        <dbReference type="ARBA" id="ARBA00022946"/>
    </source>
</evidence>
<dbReference type="Pfam" id="PF22330">
    <property type="entry name" value="Rib_mS39_PPR"/>
    <property type="match status" value="1"/>
</dbReference>
<dbReference type="InterPro" id="IPR053820">
    <property type="entry name" value="MSL3_chromo-like"/>
</dbReference>